<dbReference type="KEGG" id="sgf:HEP81_00329"/>
<dbReference type="EMBL" id="CP051006">
    <property type="protein sequence ID" value="QNT90666.1"/>
    <property type="molecule type" value="Genomic_DNA"/>
</dbReference>
<protein>
    <submittedName>
        <fullName evidence="1">Uncharacterized protein</fullName>
    </submittedName>
</protein>
<dbReference type="RefSeq" id="WP_154821691.1">
    <property type="nucleotide sequence ID" value="NZ_CP051006.1"/>
</dbReference>
<reference evidence="1 2" key="1">
    <citation type="submission" date="2020-04" db="EMBL/GenBank/DDBJ databases">
        <title>Characterization and engineering of Streptomyces griseofuscus DSM40191 as a potential heterologous host for expression of BGCs.</title>
        <authorList>
            <person name="Gren T."/>
            <person name="Whitford C.M."/>
            <person name="Mohite O.S."/>
            <person name="Joergensen T.S."/>
            <person name="Nielsen J.B."/>
            <person name="Lee S.Y."/>
            <person name="Weber T."/>
        </authorList>
    </citation>
    <scope>NUCLEOTIDE SEQUENCE [LARGE SCALE GENOMIC DNA]</scope>
    <source>
        <strain evidence="1 2">DSM 40191</strain>
    </source>
</reference>
<sequence length="120" mass="12477">MAGGAIEKPCLVLEDEPGIEGRRGSFSRGHIFLTRPTTTFSSRAIAWRTGAGKLQPVWLMPRLAETGAGGIVIVRDQVALSAARSVPTGAECSDPFEKRACADAVVTPAASGPAEVLDDG</sequence>
<proteinExistence type="predicted"/>
<evidence type="ECO:0000313" key="1">
    <source>
        <dbReference type="EMBL" id="QNT90666.1"/>
    </source>
</evidence>
<dbReference type="AlphaFoldDB" id="A0A7H1PRI6"/>
<organism evidence="1 2">
    <name type="scientific">Streptomyces griseofuscus</name>
    <dbReference type="NCBI Taxonomy" id="146922"/>
    <lineage>
        <taxon>Bacteria</taxon>
        <taxon>Bacillati</taxon>
        <taxon>Actinomycetota</taxon>
        <taxon>Actinomycetes</taxon>
        <taxon>Kitasatosporales</taxon>
        <taxon>Streptomycetaceae</taxon>
        <taxon>Streptomyces</taxon>
    </lineage>
</organism>
<evidence type="ECO:0000313" key="2">
    <source>
        <dbReference type="Proteomes" id="UP000516422"/>
    </source>
</evidence>
<dbReference type="GeneID" id="91459990"/>
<accession>A0A7H1PRI6</accession>
<gene>
    <name evidence="1" type="ORF">HEP81_00329</name>
</gene>
<dbReference type="Proteomes" id="UP000516422">
    <property type="component" value="Chromosome"/>
</dbReference>
<name>A0A7H1PRI6_9ACTN</name>